<dbReference type="EMBL" id="HAEG01013271">
    <property type="protein sequence ID" value="SBR94498.1"/>
    <property type="molecule type" value="Transcribed_RNA"/>
</dbReference>
<dbReference type="GO" id="GO:0003677">
    <property type="term" value="F:DNA binding"/>
    <property type="evidence" value="ECO:0007669"/>
    <property type="project" value="UniProtKB-KW"/>
</dbReference>
<accession>A0A1A8QMG6</accession>
<proteinExistence type="predicted"/>
<reference evidence="1" key="1">
    <citation type="submission" date="2016-05" db="EMBL/GenBank/DDBJ databases">
        <authorList>
            <person name="Lavstsen T."/>
            <person name="Jespersen J.S."/>
        </authorList>
    </citation>
    <scope>NUCLEOTIDE SEQUENCE</scope>
    <source>
        <tissue evidence="1">Brain</tissue>
    </source>
</reference>
<name>A0A1A8QMG6_9TELE</name>
<organism evidence="1">
    <name type="scientific">Nothobranchius pienaari</name>
    <dbReference type="NCBI Taxonomy" id="704102"/>
    <lineage>
        <taxon>Eukaryota</taxon>
        <taxon>Metazoa</taxon>
        <taxon>Chordata</taxon>
        <taxon>Craniata</taxon>
        <taxon>Vertebrata</taxon>
        <taxon>Euteleostomi</taxon>
        <taxon>Actinopterygii</taxon>
        <taxon>Neopterygii</taxon>
        <taxon>Teleostei</taxon>
        <taxon>Neoteleostei</taxon>
        <taxon>Acanthomorphata</taxon>
        <taxon>Ovalentaria</taxon>
        <taxon>Atherinomorphae</taxon>
        <taxon>Cyprinodontiformes</taxon>
        <taxon>Nothobranchiidae</taxon>
        <taxon>Nothobranchius</taxon>
    </lineage>
</organism>
<keyword evidence="1" id="KW-0238">DNA-binding</keyword>
<keyword evidence="1" id="KW-0371">Homeobox</keyword>
<evidence type="ECO:0000313" key="1">
    <source>
        <dbReference type="EMBL" id="SBR94498.1"/>
    </source>
</evidence>
<dbReference type="AlphaFoldDB" id="A0A1A8QMG6"/>
<gene>
    <name evidence="1" type="primary">TGIF2</name>
</gene>
<reference evidence="1" key="2">
    <citation type="submission" date="2016-06" db="EMBL/GenBank/DDBJ databases">
        <title>The genome of a short-lived fish provides insights into sex chromosome evolution and the genetic control of aging.</title>
        <authorList>
            <person name="Reichwald K."/>
            <person name="Felder M."/>
            <person name="Petzold A."/>
            <person name="Koch P."/>
            <person name="Groth M."/>
            <person name="Platzer M."/>
        </authorList>
    </citation>
    <scope>NUCLEOTIDE SEQUENCE</scope>
    <source>
        <tissue evidence="1">Brain</tissue>
    </source>
</reference>
<protein>
    <submittedName>
        <fullName evidence="1">TGFB-induced factor homeobox 2</fullName>
    </submittedName>
</protein>
<sequence length="42" mass="4721">LFFSNFRVFVKQRLNGHPPVLPIARPPSCHLISAALHVLVLD</sequence>
<feature type="non-terminal residue" evidence="1">
    <location>
        <position position="42"/>
    </location>
</feature>
<feature type="non-terminal residue" evidence="1">
    <location>
        <position position="1"/>
    </location>
</feature>